<dbReference type="Proteomes" id="UP000094336">
    <property type="component" value="Unassembled WGS sequence"/>
</dbReference>
<dbReference type="EMBL" id="KV454445">
    <property type="protein sequence ID" value="ODQ76959.1"/>
    <property type="molecule type" value="Genomic_DNA"/>
</dbReference>
<reference evidence="10" key="1">
    <citation type="submission" date="2016-05" db="EMBL/GenBank/DDBJ databases">
        <title>Comparative genomics of biotechnologically important yeasts.</title>
        <authorList>
            <consortium name="DOE Joint Genome Institute"/>
            <person name="Riley R."/>
            <person name="Haridas S."/>
            <person name="Wolfe K.H."/>
            <person name="Lopes M.R."/>
            <person name="Hittinger C.T."/>
            <person name="Goker M."/>
            <person name="Salamov A."/>
            <person name="Wisecaver J."/>
            <person name="Long T.M."/>
            <person name="Aerts A.L."/>
            <person name="Barry K."/>
            <person name="Choi C."/>
            <person name="Clum A."/>
            <person name="Coughlan A.Y."/>
            <person name="Deshpande S."/>
            <person name="Douglass A.P."/>
            <person name="Hanson S.J."/>
            <person name="Klenk H.-P."/>
            <person name="Labutti K."/>
            <person name="Lapidus A."/>
            <person name="Lindquist E."/>
            <person name="Lipzen A."/>
            <person name="Meier-Kolthoff J.P."/>
            <person name="Ohm R.A."/>
            <person name="Otillar R.P."/>
            <person name="Pangilinan J."/>
            <person name="Peng Y."/>
            <person name="Rokas A."/>
            <person name="Rosa C.A."/>
            <person name="Scheuner C."/>
            <person name="Sibirny A.A."/>
            <person name="Slot J.C."/>
            <person name="Stielow J.B."/>
            <person name="Sun H."/>
            <person name="Kurtzman C.P."/>
            <person name="Blackwell M."/>
            <person name="Grigoriev I.V."/>
            <person name="Jeffries T.W."/>
        </authorList>
    </citation>
    <scope>NUCLEOTIDE SEQUENCE [LARGE SCALE GENOMIC DNA]</scope>
    <source>
        <strain evidence="10">NRRL Y-12698</strain>
    </source>
</reference>
<dbReference type="GO" id="GO:0005789">
    <property type="term" value="C:endoplasmic reticulum membrane"/>
    <property type="evidence" value="ECO:0007669"/>
    <property type="project" value="TreeGrafter"/>
</dbReference>
<feature type="domain" description="L-type lectin-like" evidence="8">
    <location>
        <begin position="31"/>
        <end position="248"/>
    </location>
</feature>
<comment type="subcellular location">
    <subcellularLocation>
        <location evidence="1">Membrane</location>
        <topology evidence="1">Single-pass type I membrane protein</topology>
    </subcellularLocation>
</comment>
<dbReference type="SUPFAM" id="SSF49899">
    <property type="entry name" value="Concanavalin A-like lectins/glucanases"/>
    <property type="match status" value="1"/>
</dbReference>
<keyword evidence="2 6" id="KW-0812">Transmembrane</keyword>
<dbReference type="GeneID" id="30148054"/>
<accession>A0A1E3QGY5</accession>
<dbReference type="PANTHER" id="PTHR12223">
    <property type="entry name" value="VESICULAR MANNOSE-BINDING LECTIN"/>
    <property type="match status" value="1"/>
</dbReference>
<evidence type="ECO:0000256" key="5">
    <source>
        <dbReference type="ARBA" id="ARBA00023136"/>
    </source>
</evidence>
<feature type="signal peptide" evidence="7">
    <location>
        <begin position="1"/>
        <end position="18"/>
    </location>
</feature>
<gene>
    <name evidence="9" type="ORF">BABINDRAFT_163960</name>
</gene>
<sequence>MRFSILALLALALRGTLAQGGTHETAGHQNEQKFLDKDLSLPSLLRQPDGVPPANWVFTGSATVHEGRVLLNDPKASVADKAGIWSEKPLNHDAWTVEVTFRSLSESTAVTPATDGFSLWLIDDKVNNDETLNGGPSQFDGLRLAVHHNSPELQQGLTAHFGDGSKTVQPHFHQCQFPYQDQVGAPFTLRVSYSGAEQNWFKIQINNKLCLATTQKIKLPKGLHLGASASQSKHKENFEILKMEVFSAVIEAAKDDHGVVDHNLNAPKVVKKIVQKTVTMDETLPTGAASQGSDLLKLNDIMSQLNKIQSVVDTKPGSDYTDVLQQLARSVVQLQIDLELLKKSVETSRELVLAEITKMLSLVSLQHAELSSLHLKLDTLLKSQTVLSESISTPVTENGGVDMLDYAVQTLKWFAIAIVVLFVVLGVMIWRLKKDIVHGKLL</sequence>
<evidence type="ECO:0000256" key="1">
    <source>
        <dbReference type="ARBA" id="ARBA00004479"/>
    </source>
</evidence>
<feature type="chain" id="PRO_5009134278" description="L-type lectin-like domain-containing protein" evidence="7">
    <location>
        <begin position="19"/>
        <end position="442"/>
    </location>
</feature>
<dbReference type="PROSITE" id="PS51328">
    <property type="entry name" value="L_LECTIN_LIKE"/>
    <property type="match status" value="1"/>
</dbReference>
<name>A0A1E3QGY5_9ASCO</name>
<dbReference type="GO" id="GO:0006888">
    <property type="term" value="P:endoplasmic reticulum to Golgi vesicle-mediated transport"/>
    <property type="evidence" value="ECO:0007669"/>
    <property type="project" value="TreeGrafter"/>
</dbReference>
<evidence type="ECO:0000256" key="2">
    <source>
        <dbReference type="ARBA" id="ARBA00022692"/>
    </source>
</evidence>
<evidence type="ECO:0000256" key="6">
    <source>
        <dbReference type="SAM" id="Phobius"/>
    </source>
</evidence>
<dbReference type="GO" id="GO:0005793">
    <property type="term" value="C:endoplasmic reticulum-Golgi intermediate compartment"/>
    <property type="evidence" value="ECO:0007669"/>
    <property type="project" value="TreeGrafter"/>
</dbReference>
<keyword evidence="5 6" id="KW-0472">Membrane</keyword>
<evidence type="ECO:0000313" key="10">
    <source>
        <dbReference type="Proteomes" id="UP000094336"/>
    </source>
</evidence>
<organism evidence="9 10">
    <name type="scientific">Babjeviella inositovora NRRL Y-12698</name>
    <dbReference type="NCBI Taxonomy" id="984486"/>
    <lineage>
        <taxon>Eukaryota</taxon>
        <taxon>Fungi</taxon>
        <taxon>Dikarya</taxon>
        <taxon>Ascomycota</taxon>
        <taxon>Saccharomycotina</taxon>
        <taxon>Pichiomycetes</taxon>
        <taxon>Serinales incertae sedis</taxon>
        <taxon>Babjeviella</taxon>
    </lineage>
</organism>
<dbReference type="PANTHER" id="PTHR12223:SF28">
    <property type="entry name" value="LECTIN, MANNOSE BINDING 1 LIKE"/>
    <property type="match status" value="1"/>
</dbReference>
<dbReference type="AlphaFoldDB" id="A0A1E3QGY5"/>
<dbReference type="GO" id="GO:0030134">
    <property type="term" value="C:COPII-coated ER to Golgi transport vesicle"/>
    <property type="evidence" value="ECO:0007669"/>
    <property type="project" value="TreeGrafter"/>
</dbReference>
<dbReference type="STRING" id="984486.A0A1E3QGY5"/>
<evidence type="ECO:0000256" key="3">
    <source>
        <dbReference type="ARBA" id="ARBA00022729"/>
    </source>
</evidence>
<feature type="transmembrane region" description="Helical" evidence="6">
    <location>
        <begin position="413"/>
        <end position="432"/>
    </location>
</feature>
<dbReference type="InterPro" id="IPR013320">
    <property type="entry name" value="ConA-like_dom_sf"/>
</dbReference>
<evidence type="ECO:0000313" key="9">
    <source>
        <dbReference type="EMBL" id="ODQ76959.1"/>
    </source>
</evidence>
<keyword evidence="10" id="KW-1185">Reference proteome</keyword>
<evidence type="ECO:0000259" key="8">
    <source>
        <dbReference type="PROSITE" id="PS51328"/>
    </source>
</evidence>
<dbReference type="RefSeq" id="XP_018982287.1">
    <property type="nucleotide sequence ID" value="XM_019130201.1"/>
</dbReference>
<dbReference type="InterPro" id="IPR005052">
    <property type="entry name" value="Lectin_leg"/>
</dbReference>
<protein>
    <recommendedName>
        <fullName evidence="8">L-type lectin-like domain-containing protein</fullName>
    </recommendedName>
</protein>
<dbReference type="Pfam" id="PF03388">
    <property type="entry name" value="Lectin_leg-like"/>
    <property type="match status" value="1"/>
</dbReference>
<dbReference type="GO" id="GO:0000139">
    <property type="term" value="C:Golgi membrane"/>
    <property type="evidence" value="ECO:0007669"/>
    <property type="project" value="TreeGrafter"/>
</dbReference>
<keyword evidence="4 6" id="KW-1133">Transmembrane helix</keyword>
<evidence type="ECO:0000256" key="4">
    <source>
        <dbReference type="ARBA" id="ARBA00022989"/>
    </source>
</evidence>
<dbReference type="GO" id="GO:0005537">
    <property type="term" value="F:D-mannose binding"/>
    <property type="evidence" value="ECO:0007669"/>
    <property type="project" value="TreeGrafter"/>
</dbReference>
<dbReference type="InterPro" id="IPR051136">
    <property type="entry name" value="Intracellular_Lectin-GPT"/>
</dbReference>
<proteinExistence type="predicted"/>
<dbReference type="OrthoDB" id="10265193at2759"/>
<keyword evidence="3 7" id="KW-0732">Signal</keyword>
<evidence type="ECO:0000256" key="7">
    <source>
        <dbReference type="SAM" id="SignalP"/>
    </source>
</evidence>
<dbReference type="Gene3D" id="2.60.120.200">
    <property type="match status" value="1"/>
</dbReference>